<dbReference type="Proteomes" id="UP000443353">
    <property type="component" value="Unassembled WGS sequence"/>
</dbReference>
<keyword evidence="4" id="KW-1185">Reference proteome</keyword>
<evidence type="ECO:0000256" key="1">
    <source>
        <dbReference type="SAM" id="SignalP"/>
    </source>
</evidence>
<feature type="domain" description="Ice-binding protein C-terminal" evidence="2">
    <location>
        <begin position="184"/>
        <end position="205"/>
    </location>
</feature>
<feature type="signal peptide" evidence="1">
    <location>
        <begin position="1"/>
        <end position="21"/>
    </location>
</feature>
<protein>
    <submittedName>
        <fullName evidence="3">PEP-CTERM sorting domain-containing protein</fullName>
    </submittedName>
</protein>
<dbReference type="AlphaFoldDB" id="A0A7X3K632"/>
<comment type="caution">
    <text evidence="3">The sequence shown here is derived from an EMBL/GenBank/DDBJ whole genome shotgun (WGS) entry which is preliminary data.</text>
</comment>
<dbReference type="NCBIfam" id="TIGR02595">
    <property type="entry name" value="PEP_CTERM"/>
    <property type="match status" value="1"/>
</dbReference>
<dbReference type="InterPro" id="IPR013424">
    <property type="entry name" value="Ice-binding_C"/>
</dbReference>
<gene>
    <name evidence="3" type="ORF">GPY61_02715</name>
</gene>
<evidence type="ECO:0000259" key="2">
    <source>
        <dbReference type="Pfam" id="PF07589"/>
    </source>
</evidence>
<sequence length="206" mass="21464">MKLSTFAGMLAIAAITTAAQATNLSFTGAFSHDNDVQRFTFTVSGTSTVTLRSWSYAGGVNALGDTIARGGFDPILSLFDATGAKLYEQDDADCGDVAADLMTGRCYDVNYKNALAAGTYTVTVQQFNNFAAGSNLADGFARDGGANENFRNGFVDSAGDKRDGHWAFDILNVNTAAVTPPAGVPEPASLALLGIGALGLLLRKRS</sequence>
<accession>A0A7X3K632</accession>
<feature type="chain" id="PRO_5030812898" evidence="1">
    <location>
        <begin position="22"/>
        <end position="206"/>
    </location>
</feature>
<organism evidence="3 4">
    <name type="scientific">Massilia cellulosiltytica</name>
    <dbReference type="NCBI Taxonomy" id="2683234"/>
    <lineage>
        <taxon>Bacteria</taxon>
        <taxon>Pseudomonadati</taxon>
        <taxon>Pseudomonadota</taxon>
        <taxon>Betaproteobacteria</taxon>
        <taxon>Burkholderiales</taxon>
        <taxon>Oxalobacteraceae</taxon>
        <taxon>Telluria group</taxon>
        <taxon>Massilia</taxon>
    </lineage>
</organism>
<name>A0A7X3K632_9BURK</name>
<dbReference type="EMBL" id="WSES01000001">
    <property type="protein sequence ID" value="MVW58835.1"/>
    <property type="molecule type" value="Genomic_DNA"/>
</dbReference>
<dbReference type="Gene3D" id="2.60.120.380">
    <property type="match status" value="1"/>
</dbReference>
<evidence type="ECO:0000313" key="3">
    <source>
        <dbReference type="EMBL" id="MVW58835.1"/>
    </source>
</evidence>
<dbReference type="NCBIfam" id="NF038127">
    <property type="entry name" value="FDP_fam"/>
    <property type="match status" value="1"/>
</dbReference>
<dbReference type="Pfam" id="PF07589">
    <property type="entry name" value="PEP-CTERM"/>
    <property type="match status" value="1"/>
</dbReference>
<dbReference type="RefSeq" id="WP_160406905.1">
    <property type="nucleotide sequence ID" value="NZ_WSES01000001.1"/>
</dbReference>
<reference evidence="3 4" key="1">
    <citation type="submission" date="2019-12" db="EMBL/GenBank/DDBJ databases">
        <authorList>
            <person name="Li C."/>
            <person name="Zhao J."/>
        </authorList>
    </citation>
    <scope>NUCLEOTIDE SEQUENCE [LARGE SCALE GENOMIC DNA]</scope>
    <source>
        <strain evidence="3 4">NEAU-DD11</strain>
    </source>
</reference>
<keyword evidence="1" id="KW-0732">Signal</keyword>
<evidence type="ECO:0000313" key="4">
    <source>
        <dbReference type="Proteomes" id="UP000443353"/>
    </source>
</evidence>
<proteinExistence type="predicted"/>